<evidence type="ECO:0000313" key="1">
    <source>
        <dbReference type="EMBL" id="KAA9349572.1"/>
    </source>
</evidence>
<proteinExistence type="predicted"/>
<accession>A0A5N1JA70</accession>
<dbReference type="Proteomes" id="UP000326344">
    <property type="component" value="Unassembled WGS sequence"/>
</dbReference>
<dbReference type="RefSeq" id="WP_150878779.1">
    <property type="nucleotide sequence ID" value="NZ_VTWS01000005.1"/>
</dbReference>
<organism evidence="1 2">
    <name type="scientific">Larkinella humicola</name>
    <dbReference type="NCBI Taxonomy" id="2607654"/>
    <lineage>
        <taxon>Bacteria</taxon>
        <taxon>Pseudomonadati</taxon>
        <taxon>Bacteroidota</taxon>
        <taxon>Cytophagia</taxon>
        <taxon>Cytophagales</taxon>
        <taxon>Spirosomataceae</taxon>
        <taxon>Larkinella</taxon>
    </lineage>
</organism>
<evidence type="ECO:0000313" key="2">
    <source>
        <dbReference type="Proteomes" id="UP000326344"/>
    </source>
</evidence>
<sequence>MQNDLSKNEFGRLSNGQFTFGNKFSRYTEEEREEQFQTYLIHRSYGKPKEEFILCSYRDLEKWADSSADKKEELEMAERKGQAYWSGVLVRAALGLEVPYNDPITGKLTVLKPEKVNTTLLIFYLKALYPKTYRDNLKESNREAEKTVPESVPFTIIQNNIIEEFTLLGAALTSFKPDLNKNK</sequence>
<comment type="caution">
    <text evidence="1">The sequence shown here is derived from an EMBL/GenBank/DDBJ whole genome shotgun (WGS) entry which is preliminary data.</text>
</comment>
<reference evidence="1 2" key="1">
    <citation type="submission" date="2019-09" db="EMBL/GenBank/DDBJ databases">
        <title>Genome Sequence of Larkinella sp MA1.</title>
        <authorList>
            <person name="Srinivasan S."/>
        </authorList>
    </citation>
    <scope>NUCLEOTIDE SEQUENCE [LARGE SCALE GENOMIC DNA]</scope>
    <source>
        <strain evidence="1 2">MA1</strain>
    </source>
</reference>
<dbReference type="EMBL" id="VTWS01000005">
    <property type="protein sequence ID" value="KAA9349572.1"/>
    <property type="molecule type" value="Genomic_DNA"/>
</dbReference>
<name>A0A5N1JA70_9BACT</name>
<protein>
    <submittedName>
        <fullName evidence="1">Uncharacterized protein</fullName>
    </submittedName>
</protein>
<dbReference type="AlphaFoldDB" id="A0A5N1JA70"/>
<gene>
    <name evidence="1" type="ORF">F0P93_19095</name>
</gene>
<keyword evidence="2" id="KW-1185">Reference proteome</keyword>